<dbReference type="Pfam" id="PF14379">
    <property type="entry name" value="Myb_CC_LHEQLE"/>
    <property type="match status" value="1"/>
</dbReference>
<dbReference type="SUPFAM" id="SSF46689">
    <property type="entry name" value="Homeodomain-like"/>
    <property type="match status" value="1"/>
</dbReference>
<dbReference type="EMBL" id="CP097507">
    <property type="protein sequence ID" value="URE07435.1"/>
    <property type="molecule type" value="Genomic_DNA"/>
</dbReference>
<sequence length="456" mass="50744">MYHQHQQGGHNNILSSRTAFPAERHLLLQGGRIPEESGLVLSTDAKPRLKWTPELHERFIEAVDQLGGADSEYIKHSHQRPMHLAFRVNLINLAEATPKSVMRLMGIPGLTLYHLKSHLQVRTEYCFFSSTSFSLALVGLQKYRLSKNLQAQASSGSAKIGCKLVAGRTAEGNGLLLGSTNIIPQSNKNIPINEALQMQIEVQRRLQEQLEVQRHLQLRIEAQGKYLQSVLEKAQETLGKQNLGSPGLEDAKVQLSELVSKVSNECFSNGFPGLEEIRNPNTLQVNPSQLADCSAESCLTSSEGSQKDQDMANFPRSLRAYGGSLPLCRQQMHQDTRLENTQSAWCYLNDQKTFASSILGDSERATFSVHDFATHPVSSKAQRGVADSEALQKERSEEHMFLEHPNNNRVAGQQDRGKQSNSFGMPGHTAQLDLNADEDNEDDRGSKFDLNGFSWN</sequence>
<evidence type="ECO:0000256" key="4">
    <source>
        <dbReference type="SAM" id="MobiDB-lite"/>
    </source>
</evidence>
<dbReference type="InterPro" id="IPR009057">
    <property type="entry name" value="Homeodomain-like_sf"/>
</dbReference>
<reference evidence="6" key="1">
    <citation type="submission" date="2022-05" db="EMBL/GenBank/DDBJ databases">
        <title>The Musa troglodytarum L. genome provides insights into the mechanism of non-climacteric behaviour and enrichment of carotenoids.</title>
        <authorList>
            <person name="Wang J."/>
        </authorList>
    </citation>
    <scope>NUCLEOTIDE SEQUENCE</scope>
    <source>
        <tissue evidence="6">Leaf</tissue>
    </source>
</reference>
<dbReference type="GO" id="GO:0003677">
    <property type="term" value="F:DNA binding"/>
    <property type="evidence" value="ECO:0007669"/>
    <property type="project" value="InterPro"/>
</dbReference>
<keyword evidence="1" id="KW-0805">Transcription regulation</keyword>
<evidence type="ECO:0000256" key="1">
    <source>
        <dbReference type="ARBA" id="ARBA00023015"/>
    </source>
</evidence>
<keyword evidence="7" id="KW-1185">Reference proteome</keyword>
<organism evidence="6 7">
    <name type="scientific">Musa troglodytarum</name>
    <name type="common">fe'i banana</name>
    <dbReference type="NCBI Taxonomy" id="320322"/>
    <lineage>
        <taxon>Eukaryota</taxon>
        <taxon>Viridiplantae</taxon>
        <taxon>Streptophyta</taxon>
        <taxon>Embryophyta</taxon>
        <taxon>Tracheophyta</taxon>
        <taxon>Spermatophyta</taxon>
        <taxon>Magnoliopsida</taxon>
        <taxon>Liliopsida</taxon>
        <taxon>Zingiberales</taxon>
        <taxon>Musaceae</taxon>
        <taxon>Musa</taxon>
    </lineage>
</organism>
<keyword evidence="2" id="KW-0804">Transcription</keyword>
<evidence type="ECO:0000256" key="3">
    <source>
        <dbReference type="ARBA" id="ARBA00023242"/>
    </source>
</evidence>
<name>A0A9E7G3M1_9LILI</name>
<accession>A0A9E7G3M1</accession>
<dbReference type="NCBIfam" id="TIGR01557">
    <property type="entry name" value="myb_SHAQKYF"/>
    <property type="match status" value="1"/>
</dbReference>
<dbReference type="PANTHER" id="PTHR31499">
    <property type="entry name" value="MYB FAMILY TRANSCRIPTION FACTOR PHL11"/>
    <property type="match status" value="1"/>
</dbReference>
<dbReference type="AlphaFoldDB" id="A0A9E7G3M1"/>
<evidence type="ECO:0000313" key="7">
    <source>
        <dbReference type="Proteomes" id="UP001055439"/>
    </source>
</evidence>
<keyword evidence="3" id="KW-0539">Nucleus</keyword>
<gene>
    <name evidence="6" type="ORF">MUK42_20829</name>
</gene>
<dbReference type="InterPro" id="IPR025756">
    <property type="entry name" value="Myb_CC_LHEQLE"/>
</dbReference>
<dbReference type="InterPro" id="IPR006447">
    <property type="entry name" value="Myb_dom_plants"/>
</dbReference>
<protein>
    <submittedName>
        <fullName evidence="6">Myb transcription factor</fullName>
    </submittedName>
</protein>
<evidence type="ECO:0000256" key="2">
    <source>
        <dbReference type="ARBA" id="ARBA00023163"/>
    </source>
</evidence>
<evidence type="ECO:0000313" key="6">
    <source>
        <dbReference type="EMBL" id="URE07435.1"/>
    </source>
</evidence>
<dbReference type="Proteomes" id="UP001055439">
    <property type="component" value="Chromosome 5"/>
</dbReference>
<evidence type="ECO:0000259" key="5">
    <source>
        <dbReference type="Pfam" id="PF14379"/>
    </source>
</evidence>
<proteinExistence type="predicted"/>
<feature type="domain" description="MYB-CC type transcription factor LHEQLE-containing" evidence="5">
    <location>
        <begin position="191"/>
        <end position="237"/>
    </location>
</feature>
<dbReference type="PANTHER" id="PTHR31499:SF2">
    <property type="entry name" value="MYB-RELATED PROTEIN 2"/>
    <property type="match status" value="1"/>
</dbReference>
<dbReference type="GO" id="GO:0003700">
    <property type="term" value="F:DNA-binding transcription factor activity"/>
    <property type="evidence" value="ECO:0007669"/>
    <property type="project" value="InterPro"/>
</dbReference>
<dbReference type="OrthoDB" id="551907at2759"/>
<feature type="region of interest" description="Disordered" evidence="4">
    <location>
        <begin position="400"/>
        <end position="456"/>
    </location>
</feature>
<dbReference type="Gene3D" id="1.10.10.60">
    <property type="entry name" value="Homeodomain-like"/>
    <property type="match status" value="1"/>
</dbReference>
<dbReference type="InterPro" id="IPR046955">
    <property type="entry name" value="PHR1-like"/>
</dbReference>